<protein>
    <submittedName>
        <fullName evidence="1">Uncharacterized protein</fullName>
    </submittedName>
</protein>
<dbReference type="AlphaFoldDB" id="A0AAE0ET95"/>
<dbReference type="GO" id="GO:0009507">
    <property type="term" value="C:chloroplast"/>
    <property type="evidence" value="ECO:0007669"/>
    <property type="project" value="TreeGrafter"/>
</dbReference>
<proteinExistence type="predicted"/>
<dbReference type="Pfam" id="PF13911">
    <property type="entry name" value="AhpC-TSA_2"/>
    <property type="match status" value="1"/>
</dbReference>
<sequence length="181" mass="19767">MQTIGPLETCESLWSLRVAGHSWEQAQELAKMKPALDEAGVQLVCVGIGSPESAREFATRVLFPVECLYVDQTRSAYKALELYGDLTGEEGWFFDPVVVESVQRLFFNKKTADALQTRGTDGLKSATQNFKPLAPPAPRDAVQQGGLYVFKGREVLFGHKDESTGDHADPQAVLTASCGCK</sequence>
<evidence type="ECO:0000313" key="1">
    <source>
        <dbReference type="EMBL" id="KAK3239182.1"/>
    </source>
</evidence>
<gene>
    <name evidence="1" type="ORF">CYMTET_50876</name>
</gene>
<name>A0AAE0ET95_9CHLO</name>
<dbReference type="EMBL" id="LGRX02034001">
    <property type="protein sequence ID" value="KAK3239182.1"/>
    <property type="molecule type" value="Genomic_DNA"/>
</dbReference>
<evidence type="ECO:0000313" key="2">
    <source>
        <dbReference type="Proteomes" id="UP001190700"/>
    </source>
</evidence>
<accession>A0AAE0ET95</accession>
<organism evidence="1 2">
    <name type="scientific">Cymbomonas tetramitiformis</name>
    <dbReference type="NCBI Taxonomy" id="36881"/>
    <lineage>
        <taxon>Eukaryota</taxon>
        <taxon>Viridiplantae</taxon>
        <taxon>Chlorophyta</taxon>
        <taxon>Pyramimonadophyceae</taxon>
        <taxon>Pyramimonadales</taxon>
        <taxon>Pyramimonadaceae</taxon>
        <taxon>Cymbomonas</taxon>
    </lineage>
</organism>
<dbReference type="Proteomes" id="UP001190700">
    <property type="component" value="Unassembled WGS sequence"/>
</dbReference>
<dbReference type="PANTHER" id="PTHR28630">
    <property type="match status" value="1"/>
</dbReference>
<dbReference type="InterPro" id="IPR032801">
    <property type="entry name" value="PXL2A/B/C"/>
</dbReference>
<reference evidence="1 2" key="1">
    <citation type="journal article" date="2015" name="Genome Biol. Evol.">
        <title>Comparative Genomics of a Bacterivorous Green Alga Reveals Evolutionary Causalities and Consequences of Phago-Mixotrophic Mode of Nutrition.</title>
        <authorList>
            <person name="Burns J.A."/>
            <person name="Paasch A."/>
            <person name="Narechania A."/>
            <person name="Kim E."/>
        </authorList>
    </citation>
    <scope>NUCLEOTIDE SEQUENCE [LARGE SCALE GENOMIC DNA]</scope>
    <source>
        <strain evidence="1 2">PLY_AMNH</strain>
    </source>
</reference>
<dbReference type="Gene3D" id="3.40.30.10">
    <property type="entry name" value="Glutaredoxin"/>
    <property type="match status" value="1"/>
</dbReference>
<keyword evidence="2" id="KW-1185">Reference proteome</keyword>
<comment type="caution">
    <text evidence="1">The sequence shown here is derived from an EMBL/GenBank/DDBJ whole genome shotgun (WGS) entry which is preliminary data.</text>
</comment>
<dbReference type="PANTHER" id="PTHR28630:SF23">
    <property type="entry name" value="THIOREDOXIN SUPERFAMILY PROTEIN"/>
    <property type="match status" value="1"/>
</dbReference>